<dbReference type="EMBL" id="RCMI01002786">
    <property type="protein sequence ID" value="KAG2874810.1"/>
    <property type="molecule type" value="Genomic_DNA"/>
</dbReference>
<dbReference type="AlphaFoldDB" id="A0A8T0XTM4"/>
<organism evidence="2 4">
    <name type="scientific">Phytophthora cactorum</name>
    <dbReference type="NCBI Taxonomy" id="29920"/>
    <lineage>
        <taxon>Eukaryota</taxon>
        <taxon>Sar</taxon>
        <taxon>Stramenopiles</taxon>
        <taxon>Oomycota</taxon>
        <taxon>Peronosporomycetes</taxon>
        <taxon>Peronosporales</taxon>
        <taxon>Peronosporaceae</taxon>
        <taxon>Phytophthora</taxon>
    </lineage>
</organism>
<sequence length="73" mass="8091">MRRAGSEQRYGGDLLRTRCYSAVASLLSTGGVEEALNLLSLVNYALLVCLQIGFNRCQVKPQEAIIPHYSTKF</sequence>
<dbReference type="EMBL" id="RCMG01003485">
    <property type="protein sequence ID" value="KAG2800510.1"/>
    <property type="molecule type" value="Genomic_DNA"/>
</dbReference>
<evidence type="ECO:0000313" key="3">
    <source>
        <dbReference type="EMBL" id="KAG2874810.1"/>
    </source>
</evidence>
<accession>A0A8T0XTM4</accession>
<dbReference type="Proteomes" id="UP000774804">
    <property type="component" value="Unassembled WGS sequence"/>
</dbReference>
<dbReference type="Proteomes" id="UP000735874">
    <property type="component" value="Unassembled WGS sequence"/>
</dbReference>
<dbReference type="EMBL" id="RCMG01002674">
    <property type="protein sequence ID" value="KAG2807518.1"/>
    <property type="molecule type" value="Genomic_DNA"/>
</dbReference>
<name>A0A8T0XTM4_9STRA</name>
<evidence type="ECO:0000313" key="1">
    <source>
        <dbReference type="EMBL" id="KAG2800510.1"/>
    </source>
</evidence>
<gene>
    <name evidence="2" type="ORF">PC113_g24038</name>
    <name evidence="1" type="ORF">PC113_g24699</name>
    <name evidence="3" type="ORF">PC115_g24062</name>
</gene>
<protein>
    <submittedName>
        <fullName evidence="2">Uncharacterized protein</fullName>
    </submittedName>
</protein>
<reference evidence="2" key="1">
    <citation type="submission" date="2018-10" db="EMBL/GenBank/DDBJ databases">
        <title>Effector identification in a new, highly contiguous assembly of the strawberry crown rot pathogen Phytophthora cactorum.</title>
        <authorList>
            <person name="Armitage A.D."/>
            <person name="Nellist C.F."/>
            <person name="Bates H."/>
            <person name="Vickerstaff R.J."/>
            <person name="Harrison R.J."/>
        </authorList>
    </citation>
    <scope>NUCLEOTIDE SEQUENCE</scope>
    <source>
        <strain evidence="2">15-7</strain>
        <strain evidence="3">4032</strain>
    </source>
</reference>
<comment type="caution">
    <text evidence="2">The sequence shown here is derived from an EMBL/GenBank/DDBJ whole genome shotgun (WGS) entry which is preliminary data.</text>
</comment>
<evidence type="ECO:0000313" key="4">
    <source>
        <dbReference type="Proteomes" id="UP000735874"/>
    </source>
</evidence>
<evidence type="ECO:0000313" key="2">
    <source>
        <dbReference type="EMBL" id="KAG2807518.1"/>
    </source>
</evidence>
<proteinExistence type="predicted"/>